<dbReference type="SUPFAM" id="SSF48452">
    <property type="entry name" value="TPR-like"/>
    <property type="match status" value="1"/>
</dbReference>
<gene>
    <name evidence="1" type="ORF">C1I98_24635</name>
</gene>
<dbReference type="Proteomes" id="UP000248544">
    <property type="component" value="Unassembled WGS sequence"/>
</dbReference>
<evidence type="ECO:0000313" key="1">
    <source>
        <dbReference type="EMBL" id="PZG38097.1"/>
    </source>
</evidence>
<reference evidence="1 2" key="1">
    <citation type="submission" date="2018-01" db="EMBL/GenBank/DDBJ databases">
        <title>Draft genome sequence of Sphaerisporangium sp. 7K107.</title>
        <authorList>
            <person name="Sahin N."/>
            <person name="Saygin H."/>
            <person name="Ay H."/>
        </authorList>
    </citation>
    <scope>NUCLEOTIDE SEQUENCE [LARGE SCALE GENOMIC DNA]</scope>
    <source>
        <strain evidence="1 2">7K107</strain>
    </source>
</reference>
<organism evidence="1 2">
    <name type="scientific">Spongiactinospora gelatinilytica</name>
    <dbReference type="NCBI Taxonomy" id="2666298"/>
    <lineage>
        <taxon>Bacteria</taxon>
        <taxon>Bacillati</taxon>
        <taxon>Actinomycetota</taxon>
        <taxon>Actinomycetes</taxon>
        <taxon>Streptosporangiales</taxon>
        <taxon>Streptosporangiaceae</taxon>
        <taxon>Spongiactinospora</taxon>
    </lineage>
</organism>
<proteinExistence type="predicted"/>
<evidence type="ECO:0000313" key="2">
    <source>
        <dbReference type="Proteomes" id="UP000248544"/>
    </source>
</evidence>
<sequence length="337" mass="36746">MERRLLLKLAGLGVLSQVAVDEPARQMLEQVLNQAVNVAETYTAQDWEMACADHMHALQTQPPAMVRSGITGDVIALQQALAAPGVREPAELQRAASWMALIQANVLTRLGEYDAARRWWITARHAADASGDLNMRVWALGYEAVFALYSPRSLRTAVALAQKAAALAGRTPSPGLLHAVSAEAQGLAVLGRTEEALEALCHLHDLCEQVTFDEGFAWRADSALFTTSWVHSFVGSDQAADEACDKALSGERGSPTYQNRVNIQLHRAIRASRSGDYERGIKEATELIDGLPVPYRSLMILNTAHRVIEAVPVERRGQLRGFADYRAAIKPPSFGVT</sequence>
<dbReference type="Gene3D" id="1.25.40.10">
    <property type="entry name" value="Tetratricopeptide repeat domain"/>
    <property type="match status" value="1"/>
</dbReference>
<dbReference type="AlphaFoldDB" id="A0A2W2GV64"/>
<dbReference type="InterPro" id="IPR011990">
    <property type="entry name" value="TPR-like_helical_dom_sf"/>
</dbReference>
<name>A0A2W2GV64_9ACTN</name>
<keyword evidence="2" id="KW-1185">Reference proteome</keyword>
<accession>A0A2W2GV64</accession>
<comment type="caution">
    <text evidence="1">The sequence shown here is derived from an EMBL/GenBank/DDBJ whole genome shotgun (WGS) entry which is preliminary data.</text>
</comment>
<dbReference type="EMBL" id="POUA01000221">
    <property type="protein sequence ID" value="PZG38097.1"/>
    <property type="molecule type" value="Genomic_DNA"/>
</dbReference>
<protein>
    <recommendedName>
        <fullName evidence="3">XRE family transcriptional regulator</fullName>
    </recommendedName>
</protein>
<evidence type="ECO:0008006" key="3">
    <source>
        <dbReference type="Google" id="ProtNLM"/>
    </source>
</evidence>